<dbReference type="InterPro" id="IPR013328">
    <property type="entry name" value="6PGD_dom2"/>
</dbReference>
<evidence type="ECO:0000259" key="10">
    <source>
        <dbReference type="Pfam" id="PF14833"/>
    </source>
</evidence>
<dbReference type="Gene3D" id="3.40.50.720">
    <property type="entry name" value="NAD(P)-binding Rossmann-like Domain"/>
    <property type="match status" value="1"/>
</dbReference>
<sequence>MVVLNLYTTPPGVCIREQRRRLRSANGAGQGKHSENELTCIRLPRAKSTSFIGLGRMGSEMAYNLFSKQFAKAPDSQFVVCDAVPESAQAFRDNFLSNFPGANMEVAHTPVQAAVASRTIVTMLPSSPHVKEVYSGSIIPSLQKLPSEDITQTLCIDSTTLDVDVARAVASEINAIGALMVDAPVSGGVAGAKAGTLSFLVGGTEQSFKLSEQILASMGQRIIHCGPSGAGLGAKICNNLALGVQQIVIAEAMLLGQKLGLDPSVLAAVINSSTGGCWASSVNNPVPGCLPGKSPPSERDYQGGFVTALMLKDMGLATEIGKKHKCPLPLGEAAESVYAETIRTKPDLAAKDFSSVYKYLKGRAGQ</sequence>
<evidence type="ECO:0000256" key="7">
    <source>
        <dbReference type="ARBA" id="ARBA00049197"/>
    </source>
</evidence>
<comment type="similarity">
    <text evidence="2">Belongs to the HIBADH-related family. 3-hydroxyisobutyrate dehydrogenase subfamily.</text>
</comment>
<evidence type="ECO:0000256" key="8">
    <source>
        <dbReference type="RuleBase" id="RU910714"/>
    </source>
</evidence>
<dbReference type="SUPFAM" id="SSF48179">
    <property type="entry name" value="6-phosphogluconate dehydrogenase C-terminal domain-like"/>
    <property type="match status" value="1"/>
</dbReference>
<dbReference type="Proteomes" id="UP000629468">
    <property type="component" value="Unassembled WGS sequence"/>
</dbReference>
<comment type="pathway">
    <text evidence="1 8">Amino-acid degradation; L-valine degradation.</text>
</comment>
<comment type="caution">
    <text evidence="11">The sequence shown here is derived from an EMBL/GenBank/DDBJ whole genome shotgun (WGS) entry which is preliminary data.</text>
</comment>
<protein>
    <recommendedName>
        <fullName evidence="3 8">3-hydroxyisobutyrate dehydrogenase</fullName>
        <shortName evidence="8">HIBADH</shortName>
        <ecNumber evidence="3 8">1.1.1.31</ecNumber>
    </recommendedName>
</protein>
<dbReference type="PANTHER" id="PTHR22981:SF7">
    <property type="entry name" value="3-HYDROXYISOBUTYRATE DEHYDROGENASE, MITOCHONDRIAL"/>
    <property type="match status" value="1"/>
</dbReference>
<dbReference type="Gene3D" id="1.10.1040.10">
    <property type="entry name" value="N-(1-d-carboxylethyl)-l-norvaline Dehydrogenase, domain 2"/>
    <property type="match status" value="1"/>
</dbReference>
<gene>
    <name evidence="11" type="ORF">Agabi119p4_3232</name>
</gene>
<name>A0A8H7F6P6_AGABI</name>
<dbReference type="InterPro" id="IPR006115">
    <property type="entry name" value="6PGDH_NADP-bd"/>
</dbReference>
<evidence type="ECO:0000256" key="5">
    <source>
        <dbReference type="ARBA" id="ARBA00023002"/>
    </source>
</evidence>
<evidence type="ECO:0000256" key="2">
    <source>
        <dbReference type="ARBA" id="ARBA00006013"/>
    </source>
</evidence>
<accession>A0A8H7F6P6</accession>
<dbReference type="AlphaFoldDB" id="A0A8H7F6P6"/>
<feature type="domain" description="3-hydroxyisobutyrate dehydrogenase-like NAD-binding" evidence="10">
    <location>
        <begin position="229"/>
        <end position="360"/>
    </location>
</feature>
<organism evidence="11 12">
    <name type="scientific">Agaricus bisporus var. burnettii</name>
    <dbReference type="NCBI Taxonomy" id="192524"/>
    <lineage>
        <taxon>Eukaryota</taxon>
        <taxon>Fungi</taxon>
        <taxon>Dikarya</taxon>
        <taxon>Basidiomycota</taxon>
        <taxon>Agaricomycotina</taxon>
        <taxon>Agaricomycetes</taxon>
        <taxon>Agaricomycetidae</taxon>
        <taxon>Agaricales</taxon>
        <taxon>Agaricineae</taxon>
        <taxon>Agaricaceae</taxon>
        <taxon>Agaricus</taxon>
    </lineage>
</organism>
<evidence type="ECO:0000256" key="6">
    <source>
        <dbReference type="ARBA" id="ARBA00023027"/>
    </source>
</evidence>
<dbReference type="InterPro" id="IPR029154">
    <property type="entry name" value="HIBADH-like_NADP-bd"/>
</dbReference>
<dbReference type="GO" id="GO:0005739">
    <property type="term" value="C:mitochondrion"/>
    <property type="evidence" value="ECO:0007669"/>
    <property type="project" value="TreeGrafter"/>
</dbReference>
<dbReference type="PANTHER" id="PTHR22981">
    <property type="entry name" value="3-HYDROXYISOBUTYRATE DEHYDROGENASE-RELATED"/>
    <property type="match status" value="1"/>
</dbReference>
<dbReference type="Pfam" id="PF03446">
    <property type="entry name" value="NAD_binding_2"/>
    <property type="match status" value="1"/>
</dbReference>
<dbReference type="FunFam" id="1.10.1040.10:FF:000006">
    <property type="entry name" value="3-hydroxyisobutyrate dehydrogenase"/>
    <property type="match status" value="1"/>
</dbReference>
<evidence type="ECO:0000256" key="1">
    <source>
        <dbReference type="ARBA" id="ARBA00005109"/>
    </source>
</evidence>
<dbReference type="InterPro" id="IPR011548">
    <property type="entry name" value="HIBADH"/>
</dbReference>
<proteinExistence type="inferred from homology"/>
<dbReference type="PROSITE" id="PS00895">
    <property type="entry name" value="3_HYDROXYISOBUT_DH"/>
    <property type="match status" value="1"/>
</dbReference>
<comment type="catalytic activity">
    <reaction evidence="7 8">
        <text>3-hydroxy-2-methylpropanoate + NAD(+) = 2-methyl-3-oxopropanoate + NADH + H(+)</text>
        <dbReference type="Rhea" id="RHEA:17681"/>
        <dbReference type="ChEBI" id="CHEBI:11805"/>
        <dbReference type="ChEBI" id="CHEBI:15378"/>
        <dbReference type="ChEBI" id="CHEBI:57540"/>
        <dbReference type="ChEBI" id="CHEBI:57700"/>
        <dbReference type="ChEBI" id="CHEBI:57945"/>
        <dbReference type="EC" id="1.1.1.31"/>
    </reaction>
</comment>
<evidence type="ECO:0000313" key="11">
    <source>
        <dbReference type="EMBL" id="KAF7778887.1"/>
    </source>
</evidence>
<dbReference type="UniPathway" id="UPA00362"/>
<evidence type="ECO:0000313" key="12">
    <source>
        <dbReference type="Proteomes" id="UP000629468"/>
    </source>
</evidence>
<evidence type="ECO:0000256" key="3">
    <source>
        <dbReference type="ARBA" id="ARBA00012991"/>
    </source>
</evidence>
<keyword evidence="5 8" id="KW-0560">Oxidoreductase</keyword>
<dbReference type="InterPro" id="IPR008927">
    <property type="entry name" value="6-PGluconate_DH-like_C_sf"/>
</dbReference>
<dbReference type="SUPFAM" id="SSF51735">
    <property type="entry name" value="NAD(P)-binding Rossmann-fold domains"/>
    <property type="match status" value="1"/>
</dbReference>
<keyword evidence="4 8" id="KW-0101">Branched-chain amino acid catabolism</keyword>
<dbReference type="InterPro" id="IPR002204">
    <property type="entry name" value="3-OH-isobutyrate_DH-rel_CS"/>
</dbReference>
<dbReference type="InterPro" id="IPR036291">
    <property type="entry name" value="NAD(P)-bd_dom_sf"/>
</dbReference>
<keyword evidence="6 8" id="KW-0520">NAD</keyword>
<dbReference type="Pfam" id="PF14833">
    <property type="entry name" value="NAD_binding_11"/>
    <property type="match status" value="1"/>
</dbReference>
<reference evidence="11 12" key="1">
    <citation type="journal article" name="Sci. Rep.">
        <title>Telomere-to-telomere assembled and centromere annotated genomes of the two main subspecies of the button mushroom Agaricus bisporus reveal especially polymorphic chromosome ends.</title>
        <authorList>
            <person name="Sonnenberg A.S.M."/>
            <person name="Sedaghat-Telgerd N."/>
            <person name="Lavrijssen B."/>
            <person name="Ohm R.A."/>
            <person name="Hendrickx P.M."/>
            <person name="Scholtmeijer K."/>
            <person name="Baars J.J.P."/>
            <person name="van Peer A."/>
        </authorList>
    </citation>
    <scope>NUCLEOTIDE SEQUENCE [LARGE SCALE GENOMIC DNA]</scope>
    <source>
        <strain evidence="11 12">H119_p4</strain>
    </source>
</reference>
<dbReference type="GO" id="GO:0051287">
    <property type="term" value="F:NAD binding"/>
    <property type="evidence" value="ECO:0007669"/>
    <property type="project" value="InterPro"/>
</dbReference>
<dbReference type="GO" id="GO:0008442">
    <property type="term" value="F:3-hydroxyisobutyrate dehydrogenase activity"/>
    <property type="evidence" value="ECO:0007669"/>
    <property type="project" value="UniProtKB-EC"/>
</dbReference>
<evidence type="ECO:0000259" key="9">
    <source>
        <dbReference type="Pfam" id="PF03446"/>
    </source>
</evidence>
<dbReference type="GO" id="GO:0006574">
    <property type="term" value="P:L-valine catabolic process"/>
    <property type="evidence" value="ECO:0007669"/>
    <property type="project" value="UniProtKB-UniPathway"/>
</dbReference>
<dbReference type="NCBIfam" id="TIGR01692">
    <property type="entry name" value="HIBADH"/>
    <property type="match status" value="1"/>
</dbReference>
<dbReference type="EC" id="1.1.1.31" evidence="3 8"/>
<feature type="domain" description="6-phosphogluconate dehydrogenase NADP-binding" evidence="9">
    <location>
        <begin position="50"/>
        <end position="226"/>
    </location>
</feature>
<dbReference type="EMBL" id="JABXXO010000004">
    <property type="protein sequence ID" value="KAF7778887.1"/>
    <property type="molecule type" value="Genomic_DNA"/>
</dbReference>
<evidence type="ECO:0000256" key="4">
    <source>
        <dbReference type="ARBA" id="ARBA00022456"/>
    </source>
</evidence>
<dbReference type="GO" id="GO:0050661">
    <property type="term" value="F:NADP binding"/>
    <property type="evidence" value="ECO:0007669"/>
    <property type="project" value="InterPro"/>
</dbReference>